<dbReference type="Proteomes" id="UP000207650">
    <property type="component" value="Segment"/>
</dbReference>
<evidence type="ECO:0000313" key="4">
    <source>
        <dbReference type="Proteomes" id="UP000207650"/>
    </source>
</evidence>
<feature type="transmembrane region" description="Helical" evidence="2">
    <location>
        <begin position="56"/>
        <end position="80"/>
    </location>
</feature>
<reference evidence="3 4" key="1">
    <citation type="journal article" date="2016" name="MSphere">
        <title>Isolation and Characterization of a Novel Gammaherpesvirus from a Microbat Cell Line.</title>
        <authorList>
            <person name="Shabman R.S."/>
            <person name="Shrivastava S."/>
            <person name="Tsibane T."/>
            <person name="Attie O."/>
            <person name="Jayaprakash A."/>
            <person name="Mire C.E."/>
            <person name="Dilley K.E."/>
            <person name="Puri V."/>
            <person name="Stockwell T.B."/>
            <person name="Geisbert T.W."/>
            <person name="Sachidanandam R."/>
            <person name="Basler C.F."/>
        </authorList>
    </citation>
    <scope>NUCLEOTIDE SEQUENCE [LARGE SCALE GENOMIC DNA]</scope>
    <source>
        <strain evidence="3 4">My-HV8/Myotis velifer incautus/USA/FCGHV/2011</strain>
    </source>
</reference>
<keyword evidence="2" id="KW-0812">Transmembrane</keyword>
<sequence length="124" mass="14549">MGITTDPQWDSRSNNLSEDQLKKTPTISTEDQFTHGTPAPPTAFDEIRTNLEQVKMLVIACIIWLLFITLIILAWVVYAIDRKRRKMKSFDIECQMNYDTLECGYQSIYRNMLPMRRLLQNTED</sequence>
<gene>
    <name evidence="3" type="primary">U5</name>
    <name evidence="3" type="ORF">AOT99_gpU5</name>
</gene>
<accession>A0A109Q949</accession>
<evidence type="ECO:0000256" key="1">
    <source>
        <dbReference type="SAM" id="MobiDB-lite"/>
    </source>
</evidence>
<dbReference type="EMBL" id="KU220026">
    <property type="protein sequence ID" value="AMA67359.1"/>
    <property type="molecule type" value="Genomic_DNA"/>
</dbReference>
<evidence type="ECO:0000256" key="2">
    <source>
        <dbReference type="SAM" id="Phobius"/>
    </source>
</evidence>
<protein>
    <submittedName>
        <fullName evidence="3">Uncharacterized protein</fullName>
    </submittedName>
</protein>
<keyword evidence="2" id="KW-0472">Membrane</keyword>
<keyword evidence="2" id="KW-1133">Transmembrane helix</keyword>
<keyword evidence="4" id="KW-1185">Reference proteome</keyword>
<dbReference type="KEGG" id="vg:26836921"/>
<evidence type="ECO:0000313" key="3">
    <source>
        <dbReference type="EMBL" id="AMA67359.1"/>
    </source>
</evidence>
<feature type="compositionally biased region" description="Polar residues" evidence="1">
    <location>
        <begin position="1"/>
        <end position="35"/>
    </location>
</feature>
<proteinExistence type="predicted"/>
<organism evidence="3 4">
    <name type="scientific">Vespertilionid gammaherpesvirus 1</name>
    <dbReference type="NCBI Taxonomy" id="2560830"/>
    <lineage>
        <taxon>Viruses</taxon>
        <taxon>Duplodnaviria</taxon>
        <taxon>Heunggongvirae</taxon>
        <taxon>Peploviricota</taxon>
        <taxon>Herviviricetes</taxon>
        <taxon>Herpesvirales</taxon>
        <taxon>Orthoherpesviridae</taxon>
        <taxon>Gammaherpesvirinae</taxon>
        <taxon>Percavirus</taxon>
        <taxon>Percavirus vespertilionidgamma1</taxon>
    </lineage>
</organism>
<feature type="region of interest" description="Disordered" evidence="1">
    <location>
        <begin position="1"/>
        <end position="40"/>
    </location>
</feature>
<name>A0A109Q949_9GAMA</name>